<dbReference type="OrthoDB" id="596635at2"/>
<evidence type="ECO:0000313" key="5">
    <source>
        <dbReference type="Proteomes" id="UP000262802"/>
    </source>
</evidence>
<dbReference type="RefSeq" id="WP_119444455.1">
    <property type="nucleotide sequence ID" value="NZ_CP032317.1"/>
</dbReference>
<dbReference type="KEGG" id="hyh:D3Y59_07295"/>
<organism evidence="4 5">
    <name type="scientific">Hymenobacter oligotrophus</name>
    <dbReference type="NCBI Taxonomy" id="2319843"/>
    <lineage>
        <taxon>Bacteria</taxon>
        <taxon>Pseudomonadati</taxon>
        <taxon>Bacteroidota</taxon>
        <taxon>Cytophagia</taxon>
        <taxon>Cytophagales</taxon>
        <taxon>Hymenobacteraceae</taxon>
        <taxon>Hymenobacter</taxon>
    </lineage>
</organism>
<accession>A0A3B7RRV7</accession>
<proteinExistence type="predicted"/>
<reference evidence="4 5" key="1">
    <citation type="submission" date="2018-09" db="EMBL/GenBank/DDBJ databases">
        <title>Hymenobacter medium sp. nov., isolated from R2A medium.</title>
        <authorList>
            <person name="Yingchao G."/>
        </authorList>
    </citation>
    <scope>NUCLEOTIDE SEQUENCE [LARGE SCALE GENOMIC DNA]</scope>
    <source>
        <strain evidence="5">sh-6</strain>
    </source>
</reference>
<protein>
    <submittedName>
        <fullName evidence="4">Glycosyltransferase</fullName>
    </submittedName>
</protein>
<dbReference type="PANTHER" id="PTHR12526:SF510">
    <property type="entry name" value="D-INOSITOL 3-PHOSPHATE GLYCOSYLTRANSFERASE"/>
    <property type="match status" value="1"/>
</dbReference>
<keyword evidence="5" id="KW-1185">Reference proteome</keyword>
<dbReference type="CDD" id="cd03801">
    <property type="entry name" value="GT4_PimA-like"/>
    <property type="match status" value="1"/>
</dbReference>
<name>A0A3B7RRV7_9BACT</name>
<feature type="domain" description="Glycosyl transferase family 1" evidence="3">
    <location>
        <begin position="230"/>
        <end position="388"/>
    </location>
</feature>
<dbReference type="SUPFAM" id="SSF53756">
    <property type="entry name" value="UDP-Glycosyltransferase/glycogen phosphorylase"/>
    <property type="match status" value="1"/>
</dbReference>
<dbReference type="AlphaFoldDB" id="A0A3B7RRV7"/>
<evidence type="ECO:0000256" key="2">
    <source>
        <dbReference type="ARBA" id="ARBA00022679"/>
    </source>
</evidence>
<evidence type="ECO:0000256" key="1">
    <source>
        <dbReference type="ARBA" id="ARBA00022676"/>
    </source>
</evidence>
<dbReference type="GO" id="GO:0016757">
    <property type="term" value="F:glycosyltransferase activity"/>
    <property type="evidence" value="ECO:0007669"/>
    <property type="project" value="UniProtKB-KW"/>
</dbReference>
<keyword evidence="2 4" id="KW-0808">Transferase</keyword>
<sequence>MKILLSAYGCQPNSGGEDSHGFNTLWETAALGHQVWCFTTPLDKNGSIEKYLHEHAHNPIAQRIRVVNVEVPKLLNYLYRWQFGVYAHYIYWQYRAWRKAQEIDREVDFDLVYHITYNSLQMASWMWRLGKPLLLGPLGGGMKAPASLRRYLPDWFKTETMRNLISRLLITFDPNVRQSLRHARLVLTANRETAELARRLGAKHVELAMSTGQFPAFYPPQYPVRPQRTNGELRILWLARLFPRKGLHLVIEALGKVDPRVKFHLDIVGDGPVAPLLPGWIAEAGIQDKVTWHGAVPFGAVRQAYLEHDLFMLCSLRDTFASQYLESMALGLPILTLDHHGATDFIPDDAGIKVPVTTPEATAEALARQVEYLYDHPAELERMGRASYAYALQHTWPKLVSHHLGRLAAHDPAFAELAAPLTPQAQAAAKPAAPALAHAPVLP</sequence>
<dbReference type="PANTHER" id="PTHR12526">
    <property type="entry name" value="GLYCOSYLTRANSFERASE"/>
    <property type="match status" value="1"/>
</dbReference>
<dbReference type="InterPro" id="IPR001296">
    <property type="entry name" value="Glyco_trans_1"/>
</dbReference>
<evidence type="ECO:0000259" key="3">
    <source>
        <dbReference type="Pfam" id="PF00534"/>
    </source>
</evidence>
<dbReference type="Gene3D" id="3.40.50.2000">
    <property type="entry name" value="Glycogen Phosphorylase B"/>
    <property type="match status" value="2"/>
</dbReference>
<dbReference type="EMBL" id="CP032317">
    <property type="protein sequence ID" value="AYA36877.1"/>
    <property type="molecule type" value="Genomic_DNA"/>
</dbReference>
<dbReference type="Proteomes" id="UP000262802">
    <property type="component" value="Chromosome"/>
</dbReference>
<evidence type="ECO:0000313" key="4">
    <source>
        <dbReference type="EMBL" id="AYA36877.1"/>
    </source>
</evidence>
<keyword evidence="1" id="KW-0328">Glycosyltransferase</keyword>
<gene>
    <name evidence="4" type="ORF">D3Y59_07295</name>
</gene>
<dbReference type="Pfam" id="PF00534">
    <property type="entry name" value="Glycos_transf_1"/>
    <property type="match status" value="1"/>
</dbReference>